<accession>A0A2G7G999</accession>
<dbReference type="PANTHER" id="PTHR34598:SF4">
    <property type="entry name" value="7ALPHA-CEPHEM-METHOXYLASE P8 CHAIN RELATED PROTEIN"/>
    <property type="match status" value="1"/>
</dbReference>
<evidence type="ECO:0008006" key="4">
    <source>
        <dbReference type="Google" id="ProtNLM"/>
    </source>
</evidence>
<dbReference type="Proteomes" id="UP000231358">
    <property type="component" value="Unassembled WGS sequence"/>
</dbReference>
<dbReference type="InterPro" id="IPR044053">
    <property type="entry name" value="AsaB-like"/>
</dbReference>
<evidence type="ECO:0000256" key="1">
    <source>
        <dbReference type="ARBA" id="ARBA00023604"/>
    </source>
</evidence>
<dbReference type="EMBL" id="NEXV01000096">
    <property type="protein sequence ID" value="PIG88641.1"/>
    <property type="molecule type" value="Genomic_DNA"/>
</dbReference>
<evidence type="ECO:0000313" key="2">
    <source>
        <dbReference type="EMBL" id="PIG88641.1"/>
    </source>
</evidence>
<comment type="caution">
    <text evidence="2">The sequence shown here is derived from an EMBL/GenBank/DDBJ whole genome shotgun (WGS) entry which is preliminary data.</text>
</comment>
<dbReference type="AlphaFoldDB" id="A0A2G7G999"/>
<comment type="similarity">
    <text evidence="1">Belongs to the asaB hydroxylase/desaturase family.</text>
</comment>
<dbReference type="NCBIfam" id="NF041278">
    <property type="entry name" value="CmcJ_NvfI_EfuI"/>
    <property type="match status" value="1"/>
</dbReference>
<proteinExistence type="inferred from homology"/>
<dbReference type="STRING" id="656916.A0A2G7G999"/>
<keyword evidence="3" id="KW-1185">Reference proteome</keyword>
<organism evidence="2 3">
    <name type="scientific">Aspergillus arachidicola</name>
    <dbReference type="NCBI Taxonomy" id="656916"/>
    <lineage>
        <taxon>Eukaryota</taxon>
        <taxon>Fungi</taxon>
        <taxon>Dikarya</taxon>
        <taxon>Ascomycota</taxon>
        <taxon>Pezizomycotina</taxon>
        <taxon>Eurotiomycetes</taxon>
        <taxon>Eurotiomycetidae</taxon>
        <taxon>Eurotiales</taxon>
        <taxon>Aspergillaceae</taxon>
        <taxon>Aspergillus</taxon>
        <taxon>Aspergillus subgen. Circumdati</taxon>
    </lineage>
</organism>
<protein>
    <recommendedName>
        <fullName evidence="4">Methyltransferase</fullName>
    </recommendedName>
</protein>
<sequence length="300" mass="34007">MTTGTFTYIDPSSVSASTSGSVKPWNKVDVHKTSFSTIDCERTVTNIRHLESGVSAVSLDSTGFALVNHPVREKYFNEDSAVRGEYYADVEILLRGNLPGIKKIIIFDHTIRRREATSPRQPVRLVHVDQTPAAAEARVRRHIPDKKEAQELLKCRYQLINIWRPIGHNASDFPLAVLDWRSTMPQDFVKVDLMYPKQSENSSTEVLADEESIDSIEGYERRGEQYVLSPNDKHMWCYAKDMTPDEALLIKCFDSRSQYEPHGIVGVASSAPHTAFEDPETPSDTTPRQSIEVRCLVFYE</sequence>
<name>A0A2G7G999_9EURO</name>
<gene>
    <name evidence="2" type="ORF">AARAC_000592</name>
</gene>
<reference evidence="2 3" key="1">
    <citation type="submission" date="2017-05" db="EMBL/GenBank/DDBJ databases">
        <title>Genome sequence for an aflatoxigenic pathogen of Argentinian peanut, Aspergillus arachidicola.</title>
        <authorList>
            <person name="Moore G."/>
            <person name="Beltz S.B."/>
            <person name="Mack B.M."/>
        </authorList>
    </citation>
    <scope>NUCLEOTIDE SEQUENCE [LARGE SCALE GENOMIC DNA]</scope>
    <source>
        <strain evidence="2 3">CBS 117610</strain>
    </source>
</reference>
<dbReference type="GO" id="GO:0016491">
    <property type="term" value="F:oxidoreductase activity"/>
    <property type="evidence" value="ECO:0007669"/>
    <property type="project" value="InterPro"/>
</dbReference>
<dbReference type="PANTHER" id="PTHR34598">
    <property type="entry name" value="BLL6449 PROTEIN"/>
    <property type="match status" value="1"/>
</dbReference>
<evidence type="ECO:0000313" key="3">
    <source>
        <dbReference type="Proteomes" id="UP000231358"/>
    </source>
</evidence>